<organism evidence="5 6">
    <name type="scientific">Pseudooceanicola pacificus</name>
    <dbReference type="NCBI Taxonomy" id="2676438"/>
    <lineage>
        <taxon>Bacteria</taxon>
        <taxon>Pseudomonadati</taxon>
        <taxon>Pseudomonadota</taxon>
        <taxon>Alphaproteobacteria</taxon>
        <taxon>Rhodobacterales</taxon>
        <taxon>Paracoccaceae</taxon>
        <taxon>Pseudooceanicola</taxon>
    </lineage>
</organism>
<keyword evidence="6" id="KW-1185">Reference proteome</keyword>
<dbReference type="PANTHER" id="PTHR38784">
    <property type="entry name" value="SUCROSE PHOSPHORYLASE"/>
    <property type="match status" value="1"/>
</dbReference>
<sequence>MTAQALPAAGGISRNVRRSHPCRSLHVGPSSGTQWKRTGFPGVSSDTSSPFTAKLLSLIGQIYPEQDAAALAARMTEAFWPEGTVMRKRGRVPGNRQWSERDALVITYGNSIVDGAHKPLDLLRDFLHSHLAGVINGVHILPFFPYTSDDGFAVTDYRAVNPVLGEWSDIKRIGTEFLLMSDLVLNHVSSQSNWFNAYRQGHSPFDGFFFEASPDEDLSMVVRPRTHPLLREVETSRGPRHVWCTFSHDQVDLDFRNPEVLLEFLRIMRLHMDNGVRIVRLDAVAFIWKEAGTKSIHMPQTHAIVRLMRHFADYATEPLILLTETNVPNAENLSYFGNRNEAHAVYNFSLPPLVLHAMLAGTARNLIRWQGGMPPAQMGCAYLNFTASHDGIGMRPAEGILSAEDTGRVIQAVQDFGGRVSMRALPDGGQSPYELNITWFEAMKGTFAGEDDHQIARFLASQTLVMALEGIPAFYIHSLLATNNDVEGVEKSGHNRAINRHRWEYPELQARLDTPDSQHHVVLTEMLRRISIRRRQRGFHPNATQFTLQLDHRIFGLWRQSLDRDQSIFALHNVSASEVEIEPMAINLIDGEAWSDLLTGEDVDPNGPPIRFAPYQCRWITNRG</sequence>
<dbReference type="SMART" id="SM00642">
    <property type="entry name" value="Aamy"/>
    <property type="match status" value="1"/>
</dbReference>
<feature type="binding site" evidence="3">
    <location>
        <position position="496"/>
    </location>
    <ligand>
        <name>substrate</name>
    </ligand>
</feature>
<dbReference type="InterPro" id="IPR033746">
    <property type="entry name" value="GGa_phosphorylase"/>
</dbReference>
<dbReference type="InterPro" id="IPR045857">
    <property type="entry name" value="O16G_dom_2"/>
</dbReference>
<dbReference type="SUPFAM" id="SSF51445">
    <property type="entry name" value="(Trans)glycosidases"/>
    <property type="match status" value="1"/>
</dbReference>
<dbReference type="Proteomes" id="UP000443843">
    <property type="component" value="Unassembled WGS sequence"/>
</dbReference>
<feature type="domain" description="Glycosyl hydrolase family 13 catalytic" evidence="4">
    <location>
        <begin position="102"/>
        <end position="533"/>
    </location>
</feature>
<protein>
    <submittedName>
        <fullName evidence="5">Alpha-amylase</fullName>
    </submittedName>
</protein>
<reference evidence="5 6" key="1">
    <citation type="submission" date="2019-11" db="EMBL/GenBank/DDBJ databases">
        <title>Pseudooceanicola pacifica sp. nov., isolated from deep-sea sediment of the Pacific Ocean.</title>
        <authorList>
            <person name="Lyu L."/>
        </authorList>
    </citation>
    <scope>NUCLEOTIDE SEQUENCE [LARGE SCALE GENOMIC DNA]</scope>
    <source>
        <strain evidence="5 6">216_PA32_1</strain>
    </source>
</reference>
<dbReference type="CDD" id="cd11356">
    <property type="entry name" value="AmyAc_Sucrose_phosphorylase-like_1"/>
    <property type="match status" value="1"/>
</dbReference>
<dbReference type="PIRSF" id="PIRSF003059">
    <property type="entry name" value="Sucrose_phosphorylase"/>
    <property type="match status" value="1"/>
</dbReference>
<evidence type="ECO:0000313" key="6">
    <source>
        <dbReference type="Proteomes" id="UP000443843"/>
    </source>
</evidence>
<dbReference type="InterPro" id="IPR006047">
    <property type="entry name" value="GH13_cat_dom"/>
</dbReference>
<feature type="binding site" evidence="3">
    <location>
        <position position="187"/>
    </location>
    <ligand>
        <name>substrate</name>
    </ligand>
</feature>
<dbReference type="InterPro" id="IPR016377">
    <property type="entry name" value="Sucrose_GGa_phosphorylase-rel"/>
</dbReference>
<dbReference type="Gene3D" id="3.20.20.80">
    <property type="entry name" value="Glycosidases"/>
    <property type="match status" value="1"/>
</dbReference>
<dbReference type="AlphaFoldDB" id="A0A844W719"/>
<name>A0A844W719_9RHOB</name>
<feature type="binding site" evidence="3">
    <location>
        <begin position="389"/>
        <end position="390"/>
    </location>
    <ligand>
        <name>substrate</name>
    </ligand>
</feature>
<dbReference type="Gene3D" id="3.90.400.10">
    <property type="entry name" value="Oligo-1,6-glucosidase, Domain 2"/>
    <property type="match status" value="1"/>
</dbReference>
<keyword evidence="1" id="KW-0328">Glycosyltransferase</keyword>
<dbReference type="Gene3D" id="2.60.40.1180">
    <property type="entry name" value="Golgi alpha-mannosidase II"/>
    <property type="match status" value="1"/>
</dbReference>
<proteinExistence type="predicted"/>
<evidence type="ECO:0000259" key="4">
    <source>
        <dbReference type="SMART" id="SM00642"/>
    </source>
</evidence>
<evidence type="ECO:0000256" key="1">
    <source>
        <dbReference type="ARBA" id="ARBA00022676"/>
    </source>
</evidence>
<keyword evidence="2" id="KW-0808">Transferase</keyword>
<dbReference type="GO" id="GO:0016757">
    <property type="term" value="F:glycosyltransferase activity"/>
    <property type="evidence" value="ECO:0007669"/>
    <property type="project" value="UniProtKB-KW"/>
</dbReference>
<feature type="binding site" evidence="3">
    <location>
        <position position="149"/>
    </location>
    <ligand>
        <name>substrate</name>
    </ligand>
</feature>
<gene>
    <name evidence="5" type="ORF">GLS40_11390</name>
</gene>
<feature type="binding site" evidence="3">
    <location>
        <begin position="280"/>
        <end position="282"/>
    </location>
    <ligand>
        <name>substrate</name>
    </ligand>
</feature>
<dbReference type="PANTHER" id="PTHR38784:SF1">
    <property type="entry name" value="SUCROSE PHOSPHORYLASE"/>
    <property type="match status" value="1"/>
</dbReference>
<dbReference type="InterPro" id="IPR013780">
    <property type="entry name" value="Glyco_hydro_b"/>
</dbReference>
<evidence type="ECO:0000256" key="3">
    <source>
        <dbReference type="PIRSR" id="PIRSR003059-2"/>
    </source>
</evidence>
<dbReference type="EMBL" id="WNXQ01000005">
    <property type="protein sequence ID" value="MWB78631.1"/>
    <property type="molecule type" value="Genomic_DNA"/>
</dbReference>
<dbReference type="GO" id="GO:0005975">
    <property type="term" value="P:carbohydrate metabolic process"/>
    <property type="evidence" value="ECO:0007669"/>
    <property type="project" value="InterPro"/>
</dbReference>
<dbReference type="Pfam" id="PF00128">
    <property type="entry name" value="Alpha-amylase"/>
    <property type="match status" value="1"/>
</dbReference>
<evidence type="ECO:0000256" key="2">
    <source>
        <dbReference type="ARBA" id="ARBA00022679"/>
    </source>
</evidence>
<accession>A0A844W719</accession>
<dbReference type="InterPro" id="IPR017853">
    <property type="entry name" value="GH"/>
</dbReference>
<comment type="caution">
    <text evidence="5">The sequence shown here is derived from an EMBL/GenBank/DDBJ whole genome shotgun (WGS) entry which is preliminary data.</text>
</comment>
<evidence type="ECO:0000313" key="5">
    <source>
        <dbReference type="EMBL" id="MWB78631.1"/>
    </source>
</evidence>